<dbReference type="AlphaFoldDB" id="A0A0P1AV55"/>
<evidence type="ECO:0000313" key="2">
    <source>
        <dbReference type="Proteomes" id="UP000054928"/>
    </source>
</evidence>
<sequence>MAKSPPKGSSWWCFDTGSNVHLTSNRSLFVHLEEIRPESIGANVVGVATTLTRASGIGLARHTDALDASRNYQAEVRNLVRSSSIDIQCLQNGEQMLRDAQVYRV</sequence>
<evidence type="ECO:0000313" key="1">
    <source>
        <dbReference type="EMBL" id="CEG44543.1"/>
    </source>
</evidence>
<proteinExistence type="predicted"/>
<organism evidence="1 2">
    <name type="scientific">Plasmopara halstedii</name>
    <name type="common">Downy mildew of sunflower</name>
    <dbReference type="NCBI Taxonomy" id="4781"/>
    <lineage>
        <taxon>Eukaryota</taxon>
        <taxon>Sar</taxon>
        <taxon>Stramenopiles</taxon>
        <taxon>Oomycota</taxon>
        <taxon>Peronosporomycetes</taxon>
        <taxon>Peronosporales</taxon>
        <taxon>Peronosporaceae</taxon>
        <taxon>Plasmopara</taxon>
    </lineage>
</organism>
<keyword evidence="2" id="KW-1185">Reference proteome</keyword>
<dbReference type="GeneID" id="36395954"/>
<dbReference type="RefSeq" id="XP_024580912.1">
    <property type="nucleotide sequence ID" value="XM_024730656.1"/>
</dbReference>
<reference evidence="2" key="1">
    <citation type="submission" date="2014-09" db="EMBL/GenBank/DDBJ databases">
        <authorList>
            <person name="Sharma Rahul"/>
            <person name="Thines Marco"/>
        </authorList>
    </citation>
    <scope>NUCLEOTIDE SEQUENCE [LARGE SCALE GENOMIC DNA]</scope>
</reference>
<dbReference type="Proteomes" id="UP000054928">
    <property type="component" value="Unassembled WGS sequence"/>
</dbReference>
<protein>
    <submittedName>
        <fullName evidence="1">Uncharacterized protein</fullName>
    </submittedName>
</protein>
<name>A0A0P1AV55_PLAHL</name>
<accession>A0A0P1AV55</accession>
<dbReference type="OrthoDB" id="127529at2759"/>
<dbReference type="EMBL" id="CCYD01001204">
    <property type="protein sequence ID" value="CEG44543.1"/>
    <property type="molecule type" value="Genomic_DNA"/>
</dbReference>